<feature type="compositionally biased region" description="Polar residues" evidence="4">
    <location>
        <begin position="108"/>
        <end position="126"/>
    </location>
</feature>
<comment type="caution">
    <text evidence="6">The sequence shown here is derived from an EMBL/GenBank/DDBJ whole genome shotgun (WGS) entry which is preliminary data.</text>
</comment>
<dbReference type="InterPro" id="IPR051826">
    <property type="entry name" value="E3_ubiquitin-ligase_domain"/>
</dbReference>
<dbReference type="InterPro" id="IPR013083">
    <property type="entry name" value="Znf_RING/FYVE/PHD"/>
</dbReference>
<accession>A0AAD4R921</accession>
<feature type="region of interest" description="Disordered" evidence="4">
    <location>
        <begin position="108"/>
        <end position="147"/>
    </location>
</feature>
<dbReference type="InterPro" id="IPR001841">
    <property type="entry name" value="Znf_RING"/>
</dbReference>
<keyword evidence="7" id="KW-1185">Reference proteome</keyword>
<name>A0AAD4R921_9BILA</name>
<dbReference type="CDD" id="cd16454">
    <property type="entry name" value="RING-H2_PA-TM-RING"/>
    <property type="match status" value="1"/>
</dbReference>
<proteinExistence type="predicted"/>
<evidence type="ECO:0000313" key="7">
    <source>
        <dbReference type="Proteomes" id="UP001201812"/>
    </source>
</evidence>
<dbReference type="Gene3D" id="3.30.40.10">
    <property type="entry name" value="Zinc/RING finger domain, C3HC4 (zinc finger)"/>
    <property type="match status" value="1"/>
</dbReference>
<gene>
    <name evidence="6" type="ORF">DdX_06545</name>
</gene>
<dbReference type="PROSITE" id="PS50089">
    <property type="entry name" value="ZF_RING_2"/>
    <property type="match status" value="1"/>
</dbReference>
<feature type="domain" description="RING-type" evidence="5">
    <location>
        <begin position="243"/>
        <end position="284"/>
    </location>
</feature>
<reference evidence="6" key="1">
    <citation type="submission" date="2022-01" db="EMBL/GenBank/DDBJ databases">
        <title>Genome Sequence Resource for Two Populations of Ditylenchus destructor, the Migratory Endoparasitic Phytonematode.</title>
        <authorList>
            <person name="Zhang H."/>
            <person name="Lin R."/>
            <person name="Xie B."/>
        </authorList>
    </citation>
    <scope>NUCLEOTIDE SEQUENCE</scope>
    <source>
        <strain evidence="6">BazhouSP</strain>
    </source>
</reference>
<evidence type="ECO:0000256" key="3">
    <source>
        <dbReference type="PROSITE-ProRule" id="PRU00175"/>
    </source>
</evidence>
<dbReference type="SMART" id="SM00184">
    <property type="entry name" value="RING"/>
    <property type="match status" value="1"/>
</dbReference>
<dbReference type="SUPFAM" id="SSF57850">
    <property type="entry name" value="RING/U-box"/>
    <property type="match status" value="1"/>
</dbReference>
<dbReference type="PANTHER" id="PTHR22765">
    <property type="entry name" value="RING FINGER AND PROTEASE ASSOCIATED DOMAIN-CONTAINING"/>
    <property type="match status" value="1"/>
</dbReference>
<dbReference type="EMBL" id="JAKKPZ010000008">
    <property type="protein sequence ID" value="KAI1718130.1"/>
    <property type="molecule type" value="Genomic_DNA"/>
</dbReference>
<keyword evidence="2" id="KW-0862">Zinc</keyword>
<feature type="compositionally biased region" description="Polar residues" evidence="4">
    <location>
        <begin position="134"/>
        <end position="143"/>
    </location>
</feature>
<dbReference type="PANTHER" id="PTHR22765:SF416">
    <property type="entry name" value="E3 UBIQUITIN-PROTEIN LIGASE GODZILLA"/>
    <property type="match status" value="1"/>
</dbReference>
<keyword evidence="1 3" id="KW-0863">Zinc-finger</keyword>
<evidence type="ECO:0000256" key="4">
    <source>
        <dbReference type="SAM" id="MobiDB-lite"/>
    </source>
</evidence>
<dbReference type="AlphaFoldDB" id="A0AAD4R921"/>
<dbReference type="GO" id="GO:0005737">
    <property type="term" value="C:cytoplasm"/>
    <property type="evidence" value="ECO:0007669"/>
    <property type="project" value="TreeGrafter"/>
</dbReference>
<evidence type="ECO:0000256" key="1">
    <source>
        <dbReference type="ARBA" id="ARBA00022771"/>
    </source>
</evidence>
<keyword evidence="1 3" id="KW-0479">Metal-binding</keyword>
<dbReference type="Pfam" id="PF13639">
    <property type="entry name" value="zf-RING_2"/>
    <property type="match status" value="1"/>
</dbReference>
<protein>
    <submittedName>
        <fullName evidence="6">Ring finger domain-containing protein</fullName>
    </submittedName>
</protein>
<dbReference type="GO" id="GO:0008270">
    <property type="term" value="F:zinc ion binding"/>
    <property type="evidence" value="ECO:0007669"/>
    <property type="project" value="UniProtKB-KW"/>
</dbReference>
<dbReference type="GO" id="GO:0061630">
    <property type="term" value="F:ubiquitin protein ligase activity"/>
    <property type="evidence" value="ECO:0007669"/>
    <property type="project" value="TreeGrafter"/>
</dbReference>
<sequence>MSSSTPYFCHECNRRVAVNNALQCENCRGEFVEEDTGNENDQYFAQQGQEGGQGGQQGRRGMIYMHRGDDGDGGGTFVLEGPNPFQSMLQSNSPFARIFGQIINQHINRQTPSSSGSSAQGPNTSANEDEASSRGANTMNGGSAPSGDGLMQFINQLMANLAQGNEVPTRLTFQIGGDGEGSPFQLHGNVNDYAWGEGGIDHIVTQLLNQFEGGPEQHIRPEDLHRLPMTQVTQAQVDNGNQCATCMDTFKLNENVAQLECQHIFHRECIEPWLRKRNTCPICRSVVDPKNWGPSPEIADIDELD</sequence>
<dbReference type="Proteomes" id="UP001201812">
    <property type="component" value="Unassembled WGS sequence"/>
</dbReference>
<evidence type="ECO:0000256" key="2">
    <source>
        <dbReference type="ARBA" id="ARBA00022833"/>
    </source>
</evidence>
<evidence type="ECO:0000313" key="6">
    <source>
        <dbReference type="EMBL" id="KAI1718130.1"/>
    </source>
</evidence>
<evidence type="ECO:0000259" key="5">
    <source>
        <dbReference type="PROSITE" id="PS50089"/>
    </source>
</evidence>
<dbReference type="GO" id="GO:0006511">
    <property type="term" value="P:ubiquitin-dependent protein catabolic process"/>
    <property type="evidence" value="ECO:0007669"/>
    <property type="project" value="TreeGrafter"/>
</dbReference>
<organism evidence="6 7">
    <name type="scientific">Ditylenchus destructor</name>
    <dbReference type="NCBI Taxonomy" id="166010"/>
    <lineage>
        <taxon>Eukaryota</taxon>
        <taxon>Metazoa</taxon>
        <taxon>Ecdysozoa</taxon>
        <taxon>Nematoda</taxon>
        <taxon>Chromadorea</taxon>
        <taxon>Rhabditida</taxon>
        <taxon>Tylenchina</taxon>
        <taxon>Tylenchomorpha</taxon>
        <taxon>Sphaerularioidea</taxon>
        <taxon>Anguinidae</taxon>
        <taxon>Anguininae</taxon>
        <taxon>Ditylenchus</taxon>
    </lineage>
</organism>